<dbReference type="InterPro" id="IPR017551">
    <property type="entry name" value="TriPribosyl-deP-CoA_syn_CitG"/>
</dbReference>
<dbReference type="GO" id="GO:0005524">
    <property type="term" value="F:ATP binding"/>
    <property type="evidence" value="ECO:0007669"/>
    <property type="project" value="UniProtKB-KW"/>
</dbReference>
<comment type="caution">
    <text evidence="6">The sequence shown here is derived from an EMBL/GenBank/DDBJ whole genome shotgun (WGS) entry which is preliminary data.</text>
</comment>
<keyword evidence="7" id="KW-1185">Reference proteome</keyword>
<dbReference type="GO" id="GO:0051191">
    <property type="term" value="P:prosthetic group biosynthetic process"/>
    <property type="evidence" value="ECO:0007669"/>
    <property type="project" value="TreeGrafter"/>
</dbReference>
<dbReference type="InterPro" id="IPR002736">
    <property type="entry name" value="CitG"/>
</dbReference>
<dbReference type="EC" id="2.4.2.52" evidence="5"/>
<dbReference type="Proteomes" id="UP000587760">
    <property type="component" value="Unassembled WGS sequence"/>
</dbReference>
<organism evidence="6 7">
    <name type="scientific">Spirochaeta isovalerica</name>
    <dbReference type="NCBI Taxonomy" id="150"/>
    <lineage>
        <taxon>Bacteria</taxon>
        <taxon>Pseudomonadati</taxon>
        <taxon>Spirochaetota</taxon>
        <taxon>Spirochaetia</taxon>
        <taxon>Spirochaetales</taxon>
        <taxon>Spirochaetaceae</taxon>
        <taxon>Spirochaeta</taxon>
    </lineage>
</organism>
<name>A0A841R4X8_9SPIO</name>
<keyword evidence="2 5" id="KW-0808">Transferase</keyword>
<comment type="catalytic activity">
    <reaction evidence="1 5">
        <text>3'-dephospho-CoA + ATP = 2'-(5''-triphospho-alpha-D-ribosyl)-3'-dephospho-CoA + adenine</text>
        <dbReference type="Rhea" id="RHEA:15117"/>
        <dbReference type="ChEBI" id="CHEBI:16708"/>
        <dbReference type="ChEBI" id="CHEBI:30616"/>
        <dbReference type="ChEBI" id="CHEBI:57328"/>
        <dbReference type="ChEBI" id="CHEBI:61378"/>
        <dbReference type="EC" id="2.4.2.52"/>
    </reaction>
</comment>
<dbReference type="RefSeq" id="WP_221439840.1">
    <property type="nucleotide sequence ID" value="NZ_JACHGJ010000002.1"/>
</dbReference>
<evidence type="ECO:0000256" key="5">
    <source>
        <dbReference type="HAMAP-Rule" id="MF_00397"/>
    </source>
</evidence>
<reference evidence="6 7" key="1">
    <citation type="submission" date="2020-08" db="EMBL/GenBank/DDBJ databases">
        <title>Genomic Encyclopedia of Type Strains, Phase IV (KMG-IV): sequencing the most valuable type-strain genomes for metagenomic binning, comparative biology and taxonomic classification.</title>
        <authorList>
            <person name="Goeker M."/>
        </authorList>
    </citation>
    <scope>NUCLEOTIDE SEQUENCE [LARGE SCALE GENOMIC DNA]</scope>
    <source>
        <strain evidence="6 7">DSM 2461</strain>
    </source>
</reference>
<keyword evidence="3 5" id="KW-0547">Nucleotide-binding</keyword>
<dbReference type="Pfam" id="PF01874">
    <property type="entry name" value="CitG"/>
    <property type="match status" value="1"/>
</dbReference>
<dbReference type="AlphaFoldDB" id="A0A841R4X8"/>
<keyword evidence="4 5" id="KW-0067">ATP-binding</keyword>
<dbReference type="Gene3D" id="1.10.4200.10">
    <property type="entry name" value="Triphosphoribosyl-dephospho-CoA protein"/>
    <property type="match status" value="1"/>
</dbReference>
<gene>
    <name evidence="5" type="primary">citG</name>
    <name evidence="6" type="ORF">HNR50_001862</name>
</gene>
<sequence>MTFNRPEERIASLAVEAMLHEAAAGPKPGLVDRYNNGAHKDMDLFTFCSSAAVLHPYFSSMTETGFHFTGSDLLNLLRQIRPIGIEAEKAMFEATSGINTHKGLIFSLGILCASAGYLLKNETPGKNITGDDLCGIASQMCRGIVERELAVSNRKQTHGEKLFQDSGTTGIRGEAEAGFPSVTGSALPALRRSAGEWNNRLVDILLLLMTEVEDSNVLHRGGTESLKRVKEQAGEALEAGGSGNLKGREILHRMDRDFAERNISPGGCADLLAVTIFLYKLENII</sequence>
<dbReference type="PANTHER" id="PTHR30201">
    <property type="entry name" value="TRIPHOSPHORIBOSYL-DEPHOSPHO-COA SYNTHASE"/>
    <property type="match status" value="1"/>
</dbReference>
<comment type="similarity">
    <text evidence="5">Belongs to the CitG/MdcB family.</text>
</comment>
<proteinExistence type="inferred from homology"/>
<protein>
    <recommendedName>
        <fullName evidence="5">Probable 2-(5''-triphosphoribosyl)-3'-dephosphocoenzyme-A synthase</fullName>
        <shortName evidence="5">2-(5''-triphosphoribosyl)-3'-dephospho-CoA synthase</shortName>
        <ecNumber evidence="5">2.4.2.52</ecNumber>
    </recommendedName>
</protein>
<accession>A0A841R4X8</accession>
<dbReference type="HAMAP" id="MF_00397">
    <property type="entry name" value="CitG"/>
    <property type="match status" value="1"/>
</dbReference>
<dbReference type="GO" id="GO:0046917">
    <property type="term" value="F:triphosphoribosyl-dephospho-CoA synthase activity"/>
    <property type="evidence" value="ECO:0007669"/>
    <property type="project" value="UniProtKB-UniRule"/>
</dbReference>
<evidence type="ECO:0000256" key="3">
    <source>
        <dbReference type="ARBA" id="ARBA00022741"/>
    </source>
</evidence>
<evidence type="ECO:0000256" key="2">
    <source>
        <dbReference type="ARBA" id="ARBA00022679"/>
    </source>
</evidence>
<evidence type="ECO:0000256" key="1">
    <source>
        <dbReference type="ARBA" id="ARBA00001210"/>
    </source>
</evidence>
<evidence type="ECO:0000313" key="7">
    <source>
        <dbReference type="Proteomes" id="UP000587760"/>
    </source>
</evidence>
<evidence type="ECO:0000256" key="4">
    <source>
        <dbReference type="ARBA" id="ARBA00022840"/>
    </source>
</evidence>
<dbReference type="EMBL" id="JACHGJ010000002">
    <property type="protein sequence ID" value="MBB6480204.1"/>
    <property type="molecule type" value="Genomic_DNA"/>
</dbReference>
<dbReference type="PANTHER" id="PTHR30201:SF2">
    <property type="entry name" value="2-(5''-TRIPHOSPHORIBOSYL)-3'-DEPHOSPHOCOENZYME-A SYNTHASE"/>
    <property type="match status" value="1"/>
</dbReference>
<dbReference type="NCBIfam" id="TIGR03125">
    <property type="entry name" value="citrate_citG"/>
    <property type="match status" value="1"/>
</dbReference>
<evidence type="ECO:0000313" key="6">
    <source>
        <dbReference type="EMBL" id="MBB6480204.1"/>
    </source>
</evidence>
<dbReference type="NCBIfam" id="NF002315">
    <property type="entry name" value="PRK01237.1"/>
    <property type="match status" value="1"/>
</dbReference>